<evidence type="ECO:0000259" key="2">
    <source>
        <dbReference type="PROSITE" id="PS50042"/>
    </source>
</evidence>
<name>A0ABZ1F934_9ACTN</name>
<dbReference type="CDD" id="cd00038">
    <property type="entry name" value="CAP_ED"/>
    <property type="match status" value="1"/>
</dbReference>
<dbReference type="PROSITE" id="PS50042">
    <property type="entry name" value="CNMP_BINDING_3"/>
    <property type="match status" value="1"/>
</dbReference>
<dbReference type="Proteomes" id="UP001344251">
    <property type="component" value="Chromosome"/>
</dbReference>
<sequence length="525" mass="57564">MVAASQWQALARSCVIANFVRQAFQASHRQTVGCGRTGFDKTIRVPRVVRPCAGRPACLSTRRGPVNDQTSLSPDAARQLATTTKTSPQMRGITPRYLLRALPWVDVESGVFRVNRRRTYVLGDDRISTHSDGGSPRVVPGDLRELPYLRDADDALLSELAHSFTEVTFEAGEMLAQDGDAHDQLWVIAQGRAEKRVSGRYGEDAVLEVIGDGQFFDLGAWTRSEPLPYRVKALTPGVALCVERSVLAGLCDRDATVRGALDAYVAADGVLPGSEVPVDLSAGHVGEPELPRTFVDYEDTPREYHMTLAQTVLRVHTRVSDLYNGPIDQTRAQSNLTVHALRERQEAALLNHPEFGLFNNVAPGQRVQARTGSPTPDDLDELLTRVWKQPGYFLAHPRAIAAFGRECTRRGVPPIIDNRFGSPLLTWRGVPLLPSDKVRFSGSAGIGTTEILLMRTGEAEQGVVGLRPAKVEDEVEPGLSMRNMGVDPKGITSYLMTAYFNTAVLVEDALAVLQNVEVSNYHDYS</sequence>
<evidence type="ECO:0000313" key="3">
    <source>
        <dbReference type="EMBL" id="WSB66839.1"/>
    </source>
</evidence>
<dbReference type="InterPro" id="IPR000595">
    <property type="entry name" value="cNMP-bd_dom"/>
</dbReference>
<dbReference type="Pfam" id="PF19307">
    <property type="entry name" value="SrpI-like"/>
    <property type="match status" value="1"/>
</dbReference>
<dbReference type="InterPro" id="IPR049817">
    <property type="entry name" value="Encap_f2b"/>
</dbReference>
<accession>A0ABZ1F934</accession>
<dbReference type="SMART" id="SM00100">
    <property type="entry name" value="cNMP"/>
    <property type="match status" value="1"/>
</dbReference>
<dbReference type="Gene3D" id="2.60.120.10">
    <property type="entry name" value="Jelly Rolls"/>
    <property type="match status" value="1"/>
</dbReference>
<keyword evidence="4" id="KW-1185">Reference proteome</keyword>
<dbReference type="InterPro" id="IPR014710">
    <property type="entry name" value="RmlC-like_jellyroll"/>
</dbReference>
<feature type="domain" description="Cyclic nucleotide-binding" evidence="2">
    <location>
        <begin position="148"/>
        <end position="247"/>
    </location>
</feature>
<dbReference type="InterPro" id="IPR045641">
    <property type="entry name" value="SrpI-like"/>
</dbReference>
<protein>
    <submittedName>
        <fullName evidence="3">Family 2B encapsulin nanocompartment shell protein</fullName>
    </submittedName>
</protein>
<dbReference type="NCBIfam" id="NF041163">
    <property type="entry name" value="encap_f2b"/>
    <property type="match status" value="1"/>
</dbReference>
<feature type="region of interest" description="Disordered" evidence="1">
    <location>
        <begin position="63"/>
        <end position="88"/>
    </location>
</feature>
<evidence type="ECO:0000256" key="1">
    <source>
        <dbReference type="SAM" id="MobiDB-lite"/>
    </source>
</evidence>
<reference evidence="3 4" key="1">
    <citation type="submission" date="2022-10" db="EMBL/GenBank/DDBJ databases">
        <title>The complete genomes of actinobacterial strains from the NBC collection.</title>
        <authorList>
            <person name="Joergensen T.S."/>
            <person name="Alvarez Arevalo M."/>
            <person name="Sterndorff E.B."/>
            <person name="Faurdal D."/>
            <person name="Vuksanovic O."/>
            <person name="Mourched A.-S."/>
            <person name="Charusanti P."/>
            <person name="Shaw S."/>
            <person name="Blin K."/>
            <person name="Weber T."/>
        </authorList>
    </citation>
    <scope>NUCLEOTIDE SEQUENCE [LARGE SCALE GENOMIC DNA]</scope>
    <source>
        <strain evidence="3 4">NBC 01774</strain>
    </source>
</reference>
<proteinExistence type="predicted"/>
<dbReference type="SUPFAM" id="SSF51206">
    <property type="entry name" value="cAMP-binding domain-like"/>
    <property type="match status" value="1"/>
</dbReference>
<organism evidence="3 4">
    <name type="scientific">Streptomyces decoyicus</name>
    <dbReference type="NCBI Taxonomy" id="249567"/>
    <lineage>
        <taxon>Bacteria</taxon>
        <taxon>Bacillati</taxon>
        <taxon>Actinomycetota</taxon>
        <taxon>Actinomycetes</taxon>
        <taxon>Kitasatosporales</taxon>
        <taxon>Streptomycetaceae</taxon>
        <taxon>Streptomyces</taxon>
    </lineage>
</organism>
<dbReference type="EMBL" id="CP109106">
    <property type="protein sequence ID" value="WSB66839.1"/>
    <property type="molecule type" value="Genomic_DNA"/>
</dbReference>
<dbReference type="InterPro" id="IPR018490">
    <property type="entry name" value="cNMP-bd_dom_sf"/>
</dbReference>
<dbReference type="Pfam" id="PF00027">
    <property type="entry name" value="cNMP_binding"/>
    <property type="match status" value="1"/>
</dbReference>
<gene>
    <name evidence="3" type="ORF">OG863_02025</name>
</gene>
<evidence type="ECO:0000313" key="4">
    <source>
        <dbReference type="Proteomes" id="UP001344251"/>
    </source>
</evidence>